<evidence type="ECO:0000256" key="2">
    <source>
        <dbReference type="ARBA" id="ARBA00022679"/>
    </source>
</evidence>
<organism evidence="5 6">
    <name type="scientific">Nepenthes gracilis</name>
    <name type="common">Slender pitcher plant</name>
    <dbReference type="NCBI Taxonomy" id="150966"/>
    <lineage>
        <taxon>Eukaryota</taxon>
        <taxon>Viridiplantae</taxon>
        <taxon>Streptophyta</taxon>
        <taxon>Embryophyta</taxon>
        <taxon>Tracheophyta</taxon>
        <taxon>Spermatophyta</taxon>
        <taxon>Magnoliopsida</taxon>
        <taxon>eudicotyledons</taxon>
        <taxon>Gunneridae</taxon>
        <taxon>Pentapetalae</taxon>
        <taxon>Caryophyllales</taxon>
        <taxon>Nepenthaceae</taxon>
        <taxon>Nepenthes</taxon>
    </lineage>
</organism>
<dbReference type="EMBL" id="BSYO01000006">
    <property type="protein sequence ID" value="GMH06713.1"/>
    <property type="molecule type" value="Genomic_DNA"/>
</dbReference>
<dbReference type="PANTHER" id="PTHR48048:SF45">
    <property type="entry name" value="GLYCOSYLTRANSFERASE"/>
    <property type="match status" value="1"/>
</dbReference>
<reference evidence="5" key="1">
    <citation type="submission" date="2023-05" db="EMBL/GenBank/DDBJ databases">
        <title>Nepenthes gracilis genome sequencing.</title>
        <authorList>
            <person name="Fukushima K."/>
        </authorList>
    </citation>
    <scope>NUCLEOTIDE SEQUENCE</scope>
    <source>
        <strain evidence="5">SING2019-196</strain>
    </source>
</reference>
<name>A0AAD3S950_NEPGR</name>
<dbReference type="PROSITE" id="PS00375">
    <property type="entry name" value="UDPGT"/>
    <property type="match status" value="1"/>
</dbReference>
<protein>
    <recommendedName>
        <fullName evidence="4">Glycosyltransferase</fullName>
        <ecNumber evidence="4">2.4.1.-</ecNumber>
    </recommendedName>
</protein>
<dbReference type="AlphaFoldDB" id="A0AAD3S950"/>
<dbReference type="Pfam" id="PF00201">
    <property type="entry name" value="UDPGT"/>
    <property type="match status" value="1"/>
</dbReference>
<keyword evidence="3" id="KW-0328">Glycosyltransferase</keyword>
<evidence type="ECO:0000256" key="4">
    <source>
        <dbReference type="RuleBase" id="RU362057"/>
    </source>
</evidence>
<comment type="similarity">
    <text evidence="1 3">Belongs to the UDP-glycosyltransferase family.</text>
</comment>
<sequence length="507" mass="57009">MAEQVKKAELIFIPLPGMGHLIPAVAMAKRLVERDERICITILVIDLPLFLNTLSTHSLESDAWNESRISFIHLPQLEKPLDTSSRELVQQMIRDYRPIVKQIVKDRVMKLDSGCQLAGFVVDLFCTAMVDVANELDVPYYVFFTSGAALLCLLFHFQSLRENQGVHVSEFKDPISELDIPGFRNRVPRKFLPSRIRDKDGGSTVILDHGKRSREAKGLLINTFMELESHAIHTLSNDDSLPLVYPVGPVINLKPHRDGGEGDKDSIMAWLDDQPPSSVVFLCFGSMGSFSEEQVREIAHGLERSGHRFLWSVRRPPTADEKVGAPREYENLEKVLPDGFLDRTAGIGIVIGWAPQVAILSHPAVGGFVSHCGWNSTLESVWFGVPIAAWPMYAEQQMNAFHLVKELGLAIEIQMDYRWDNEKKSSNVLVEAEEVEKGLRKVMDMENEVRSKVKEMSELTRDIWDSPIGLRSQVEFVDKVLLQVSTDAQSRCAGTRGNEVPVVVQKE</sequence>
<dbReference type="Proteomes" id="UP001279734">
    <property type="component" value="Unassembled WGS sequence"/>
</dbReference>
<dbReference type="FunFam" id="3.40.50.2000:FF:000056">
    <property type="entry name" value="Glycosyltransferase"/>
    <property type="match status" value="1"/>
</dbReference>
<evidence type="ECO:0000313" key="5">
    <source>
        <dbReference type="EMBL" id="GMH06713.1"/>
    </source>
</evidence>
<dbReference type="PANTHER" id="PTHR48048">
    <property type="entry name" value="GLYCOSYLTRANSFERASE"/>
    <property type="match status" value="1"/>
</dbReference>
<proteinExistence type="inferred from homology"/>
<dbReference type="EC" id="2.4.1.-" evidence="4"/>
<dbReference type="InterPro" id="IPR050481">
    <property type="entry name" value="UDP-glycosyltransf_plant"/>
</dbReference>
<gene>
    <name evidence="5" type="ORF">Nepgr_008553</name>
</gene>
<dbReference type="GO" id="GO:0035251">
    <property type="term" value="F:UDP-glucosyltransferase activity"/>
    <property type="evidence" value="ECO:0007669"/>
    <property type="project" value="InterPro"/>
</dbReference>
<dbReference type="InterPro" id="IPR002213">
    <property type="entry name" value="UDP_glucos_trans"/>
</dbReference>
<evidence type="ECO:0000313" key="6">
    <source>
        <dbReference type="Proteomes" id="UP001279734"/>
    </source>
</evidence>
<keyword evidence="6" id="KW-1185">Reference proteome</keyword>
<dbReference type="CDD" id="cd03784">
    <property type="entry name" value="GT1_Gtf-like"/>
    <property type="match status" value="1"/>
</dbReference>
<accession>A0AAD3S950</accession>
<dbReference type="Gene3D" id="3.40.50.2000">
    <property type="entry name" value="Glycogen Phosphorylase B"/>
    <property type="match status" value="2"/>
</dbReference>
<evidence type="ECO:0000256" key="3">
    <source>
        <dbReference type="RuleBase" id="RU003718"/>
    </source>
</evidence>
<keyword evidence="2 3" id="KW-0808">Transferase</keyword>
<comment type="caution">
    <text evidence="5">The sequence shown here is derived from an EMBL/GenBank/DDBJ whole genome shotgun (WGS) entry which is preliminary data.</text>
</comment>
<dbReference type="InterPro" id="IPR035595">
    <property type="entry name" value="UDP_glycos_trans_CS"/>
</dbReference>
<evidence type="ECO:0000256" key="1">
    <source>
        <dbReference type="ARBA" id="ARBA00009995"/>
    </source>
</evidence>
<dbReference type="SUPFAM" id="SSF53756">
    <property type="entry name" value="UDP-Glycosyltransferase/glycogen phosphorylase"/>
    <property type="match status" value="1"/>
</dbReference>